<reference evidence="3 4" key="1">
    <citation type="journal article" date="2021" name="Elife">
        <title>Chloroplast acquisition without the gene transfer in kleptoplastic sea slugs, Plakobranchus ocellatus.</title>
        <authorList>
            <person name="Maeda T."/>
            <person name="Takahashi S."/>
            <person name="Yoshida T."/>
            <person name="Shimamura S."/>
            <person name="Takaki Y."/>
            <person name="Nagai Y."/>
            <person name="Toyoda A."/>
            <person name="Suzuki Y."/>
            <person name="Arimoto A."/>
            <person name="Ishii H."/>
            <person name="Satoh N."/>
            <person name="Nishiyama T."/>
            <person name="Hasebe M."/>
            <person name="Maruyama T."/>
            <person name="Minagawa J."/>
            <person name="Obokata J."/>
            <person name="Shigenobu S."/>
        </authorList>
    </citation>
    <scope>NUCLEOTIDE SEQUENCE [LARGE SCALE GENOMIC DNA]</scope>
</reference>
<dbReference type="SUPFAM" id="SSF53335">
    <property type="entry name" value="S-adenosyl-L-methionine-dependent methyltransferases"/>
    <property type="match status" value="1"/>
</dbReference>
<keyword evidence="3" id="KW-0808">Transferase</keyword>
<dbReference type="PANTHER" id="PTHR45036:SF1">
    <property type="entry name" value="METHYLTRANSFERASE LIKE 7A"/>
    <property type="match status" value="1"/>
</dbReference>
<keyword evidence="1" id="KW-1133">Transmembrane helix</keyword>
<dbReference type="GO" id="GO:0032259">
    <property type="term" value="P:methylation"/>
    <property type="evidence" value="ECO:0007669"/>
    <property type="project" value="UniProtKB-KW"/>
</dbReference>
<evidence type="ECO:0000313" key="3">
    <source>
        <dbReference type="EMBL" id="GFO47563.1"/>
    </source>
</evidence>
<dbReference type="AlphaFoldDB" id="A0AAV4DTA4"/>
<sequence>MARVDAEISYFIFHLILPFSIAVCIAFYVFGMNSQKLHSVLQSRILKWMHCNYFEKDKELLFEHLHDLRLKTKGPFNILEIGVGSGLNFQYYPQGTHLTCVDPNPYNDYYWKKNLQQNKHIKLVASLHAYAEFMPQIKSNSFDVVVCTCTLCTVKDPPAVLNEVNRVLKPGGTFFFFEHVAGKRGSVTRMSQNILQKIFGYVSCGCNLNRETSTFLDSSTFRSVQYREYSQNTWIFWLFFFARPFLYGTAVK</sequence>
<dbReference type="Pfam" id="PF08241">
    <property type="entry name" value="Methyltransf_11"/>
    <property type="match status" value="1"/>
</dbReference>
<feature type="domain" description="Methyltransferase type 11" evidence="2">
    <location>
        <begin position="79"/>
        <end position="176"/>
    </location>
</feature>
<dbReference type="Proteomes" id="UP000735302">
    <property type="component" value="Unassembled WGS sequence"/>
</dbReference>
<dbReference type="GO" id="GO:0008757">
    <property type="term" value="F:S-adenosylmethionine-dependent methyltransferase activity"/>
    <property type="evidence" value="ECO:0007669"/>
    <property type="project" value="InterPro"/>
</dbReference>
<name>A0AAV4DTA4_9GAST</name>
<dbReference type="InterPro" id="IPR052356">
    <property type="entry name" value="Thiol_S-MT"/>
</dbReference>
<dbReference type="EMBL" id="BLXT01008339">
    <property type="protein sequence ID" value="GFO47563.1"/>
    <property type="molecule type" value="Genomic_DNA"/>
</dbReference>
<evidence type="ECO:0000259" key="2">
    <source>
        <dbReference type="Pfam" id="PF08241"/>
    </source>
</evidence>
<evidence type="ECO:0000313" key="4">
    <source>
        <dbReference type="Proteomes" id="UP000735302"/>
    </source>
</evidence>
<dbReference type="InterPro" id="IPR029063">
    <property type="entry name" value="SAM-dependent_MTases_sf"/>
</dbReference>
<keyword evidence="4" id="KW-1185">Reference proteome</keyword>
<keyword evidence="3" id="KW-0489">Methyltransferase</keyword>
<dbReference type="InterPro" id="IPR013216">
    <property type="entry name" value="Methyltransf_11"/>
</dbReference>
<keyword evidence="1" id="KW-0472">Membrane</keyword>
<comment type="caution">
    <text evidence="3">The sequence shown here is derived from an EMBL/GenBank/DDBJ whole genome shotgun (WGS) entry which is preliminary data.</text>
</comment>
<gene>
    <name evidence="3" type="ORF">PoB_007406800</name>
</gene>
<dbReference type="PANTHER" id="PTHR45036">
    <property type="entry name" value="METHYLTRANSFERASE LIKE 7B"/>
    <property type="match status" value="1"/>
</dbReference>
<accession>A0AAV4DTA4</accession>
<feature type="transmembrane region" description="Helical" evidence="1">
    <location>
        <begin position="12"/>
        <end position="30"/>
    </location>
</feature>
<organism evidence="3 4">
    <name type="scientific">Plakobranchus ocellatus</name>
    <dbReference type="NCBI Taxonomy" id="259542"/>
    <lineage>
        <taxon>Eukaryota</taxon>
        <taxon>Metazoa</taxon>
        <taxon>Spiralia</taxon>
        <taxon>Lophotrochozoa</taxon>
        <taxon>Mollusca</taxon>
        <taxon>Gastropoda</taxon>
        <taxon>Heterobranchia</taxon>
        <taxon>Euthyneura</taxon>
        <taxon>Panpulmonata</taxon>
        <taxon>Sacoglossa</taxon>
        <taxon>Placobranchoidea</taxon>
        <taxon>Plakobranchidae</taxon>
        <taxon>Plakobranchus</taxon>
    </lineage>
</organism>
<dbReference type="CDD" id="cd02440">
    <property type="entry name" value="AdoMet_MTases"/>
    <property type="match status" value="1"/>
</dbReference>
<dbReference type="Gene3D" id="3.40.50.150">
    <property type="entry name" value="Vaccinia Virus protein VP39"/>
    <property type="match status" value="1"/>
</dbReference>
<evidence type="ECO:0000256" key="1">
    <source>
        <dbReference type="SAM" id="Phobius"/>
    </source>
</evidence>
<protein>
    <submittedName>
        <fullName evidence="3">Methyltransferase-like protein 7b</fullName>
    </submittedName>
</protein>
<proteinExistence type="predicted"/>
<keyword evidence="1" id="KW-0812">Transmembrane</keyword>